<evidence type="ECO:0000256" key="1">
    <source>
        <dbReference type="ARBA" id="ARBA00022676"/>
    </source>
</evidence>
<dbReference type="NCBIfam" id="TIGR03999">
    <property type="entry name" value="thiol_BshA"/>
    <property type="match status" value="1"/>
</dbReference>
<evidence type="ECO:0000313" key="5">
    <source>
        <dbReference type="Proteomes" id="UP000762676"/>
    </source>
</evidence>
<dbReference type="PANTHER" id="PTHR12526">
    <property type="entry name" value="GLYCOSYLTRANSFERASE"/>
    <property type="match status" value="1"/>
</dbReference>
<dbReference type="InterPro" id="IPR001296">
    <property type="entry name" value="Glyco_trans_1"/>
</dbReference>
<keyword evidence="1" id="KW-0328">Glycosyltransferase</keyword>
<dbReference type="Pfam" id="PF13439">
    <property type="entry name" value="Glyco_transf_4"/>
    <property type="match status" value="1"/>
</dbReference>
<name>A0AAV4FW96_9GAST</name>
<comment type="caution">
    <text evidence="4">The sequence shown here is derived from an EMBL/GenBank/DDBJ whole genome shotgun (WGS) entry which is preliminary data.</text>
</comment>
<evidence type="ECO:0000259" key="2">
    <source>
        <dbReference type="Pfam" id="PF00534"/>
    </source>
</evidence>
<protein>
    <submittedName>
        <fullName evidence="4">N-acetyl-alpha-D-glucosaminyl L-malate synthase BshA</fullName>
    </submittedName>
</protein>
<feature type="domain" description="Glycosyl transferase family 1" evidence="2">
    <location>
        <begin position="88"/>
        <end position="246"/>
    </location>
</feature>
<dbReference type="AlphaFoldDB" id="A0AAV4FW96"/>
<reference evidence="4 5" key="1">
    <citation type="journal article" date="2021" name="Elife">
        <title>Chloroplast acquisition without the gene transfer in kleptoplastic sea slugs, Plakobranchus ocellatus.</title>
        <authorList>
            <person name="Maeda T."/>
            <person name="Takahashi S."/>
            <person name="Yoshida T."/>
            <person name="Shimamura S."/>
            <person name="Takaki Y."/>
            <person name="Nagai Y."/>
            <person name="Toyoda A."/>
            <person name="Suzuki Y."/>
            <person name="Arimoto A."/>
            <person name="Ishii H."/>
            <person name="Satoh N."/>
            <person name="Nishiyama T."/>
            <person name="Hasebe M."/>
            <person name="Maruyama T."/>
            <person name="Minagawa J."/>
            <person name="Obokata J."/>
            <person name="Shigenobu S."/>
        </authorList>
    </citation>
    <scope>NUCLEOTIDE SEQUENCE [LARGE SCALE GENOMIC DNA]</scope>
</reference>
<dbReference type="EMBL" id="BMAT01004631">
    <property type="protein sequence ID" value="GFR77379.1"/>
    <property type="molecule type" value="Genomic_DNA"/>
</dbReference>
<evidence type="ECO:0000313" key="4">
    <source>
        <dbReference type="EMBL" id="GFR77379.1"/>
    </source>
</evidence>
<feature type="domain" description="Glycosyltransferase subfamily 4-like N-terminal" evidence="3">
    <location>
        <begin position="10"/>
        <end position="78"/>
    </location>
</feature>
<dbReference type="PANTHER" id="PTHR12526:SF599">
    <property type="entry name" value="N-ACETYL-ALPHA-D-GLUCOSAMINYL L-MALATE SYNTHASE"/>
    <property type="match status" value="1"/>
</dbReference>
<dbReference type="Gene3D" id="3.40.50.2000">
    <property type="entry name" value="Glycogen Phosphorylase B"/>
    <property type="match status" value="2"/>
</dbReference>
<dbReference type="GO" id="GO:0016757">
    <property type="term" value="F:glycosyltransferase activity"/>
    <property type="evidence" value="ECO:0007669"/>
    <property type="project" value="UniProtKB-KW"/>
</dbReference>
<gene>
    <name evidence="4" type="ORF">ElyMa_002237000</name>
</gene>
<dbReference type="SUPFAM" id="SSF53756">
    <property type="entry name" value="UDP-Glycosyltransferase/glycogen phosphorylase"/>
    <property type="match status" value="1"/>
</dbReference>
<dbReference type="Pfam" id="PF00534">
    <property type="entry name" value="Glycos_transf_1"/>
    <property type="match status" value="1"/>
</dbReference>
<keyword evidence="1" id="KW-0808">Transferase</keyword>
<accession>A0AAV4FW96</accession>
<sequence length="272" mass="30525">MANQILKSERHYIPVVTTLHGTDITLLGSHPNYKPAVTFSINESDAVTTVSQSLKKDTLNRFDIHKDIHVIPNFINFEDLGNSKDCRNNLASENESIIVHISNFRKVKRIPDVIKVFHKIQKDIPSKLLMIGEGPEKDKAEQLASSLRINDNVLFLGNSNETGRVLQHADLFLLPSENESFGLVALEAMAHHTPVISTNVGGIPEVNIHKKTGFLFQIGDVQAMAQAAIELLRDRKKLYHYKQAAFNHSKGFDIAYILPNYISVYKSILTCK</sequence>
<dbReference type="InterPro" id="IPR028098">
    <property type="entry name" value="Glyco_trans_4-like_N"/>
</dbReference>
<dbReference type="InterPro" id="IPR023881">
    <property type="entry name" value="Thiol_BshA"/>
</dbReference>
<organism evidence="4 5">
    <name type="scientific">Elysia marginata</name>
    <dbReference type="NCBI Taxonomy" id="1093978"/>
    <lineage>
        <taxon>Eukaryota</taxon>
        <taxon>Metazoa</taxon>
        <taxon>Spiralia</taxon>
        <taxon>Lophotrochozoa</taxon>
        <taxon>Mollusca</taxon>
        <taxon>Gastropoda</taxon>
        <taxon>Heterobranchia</taxon>
        <taxon>Euthyneura</taxon>
        <taxon>Panpulmonata</taxon>
        <taxon>Sacoglossa</taxon>
        <taxon>Placobranchoidea</taxon>
        <taxon>Plakobranchidae</taxon>
        <taxon>Elysia</taxon>
    </lineage>
</organism>
<proteinExistence type="predicted"/>
<dbReference type="GO" id="GO:0071793">
    <property type="term" value="P:bacillithiol biosynthetic process"/>
    <property type="evidence" value="ECO:0007669"/>
    <property type="project" value="InterPro"/>
</dbReference>
<keyword evidence="5" id="KW-1185">Reference proteome</keyword>
<evidence type="ECO:0000259" key="3">
    <source>
        <dbReference type="Pfam" id="PF13439"/>
    </source>
</evidence>
<dbReference type="Proteomes" id="UP000762676">
    <property type="component" value="Unassembled WGS sequence"/>
</dbReference>